<evidence type="ECO:0000313" key="5">
    <source>
        <dbReference type="EMBL" id="MCF6138058.1"/>
    </source>
</evidence>
<feature type="domain" description="SH3b" evidence="4">
    <location>
        <begin position="116"/>
        <end position="180"/>
    </location>
</feature>
<sequence>MTDIKDGMKKWGGIVKKCYYILLTMIFLLSSFTTVSQNGFAADRDKAKITVDTLNVRSGPGLGHSVVGQVHKNKEYPILSEKGDWLQIQMNGKRGWIAGWYAKKIKAQQSENDPSSNTGIWISSKVDALNVRSGPDTSFTVVGQIYPHEKFQSIDTKGSWTKIKYKNREAWVASWLTQSSTPSSEKKKEPEQSSDKSIVNATSLNVRSGPGTSYSVVGSLRKGDHVEIIQIQNGWYKVSYQNGKGWVAGRYVTKSENEDKQPSTPPTAPTSLKKGKITATILNVRDKGSLQGKVVGQLKKNQIVEILKVENKWAYVQWNQSKGWAASWFIEEVKEDNTSQPEGDLSNEPSLTLLYDGTNLRSGPSTKDSVVDRGNKGDQFPILSKEGDWFKIKLSSTKEAYVAGWIVSVTGASTPEVNHPTVGDYLKGKTVVIDAGHGGNDGGAVGTTYGTLEKVLNLNVAKAVSSKLKAAGAKVVMTRSDNQYISLPYRVYLAHTHSADAFISVHFNSSIFPSAKGVNSFYYSKLKDAPLAHAIQDELVRQTGLRNRGVKFGNFQVLRTNHQPATLLELGFISNSQEEHYVRSAAYTDKAGHAIYRGLAKFFSNR</sequence>
<organism evidence="5 6">
    <name type="scientific">Pseudalkalibacillus berkeleyi</name>
    <dbReference type="NCBI Taxonomy" id="1069813"/>
    <lineage>
        <taxon>Bacteria</taxon>
        <taxon>Bacillati</taxon>
        <taxon>Bacillota</taxon>
        <taxon>Bacilli</taxon>
        <taxon>Bacillales</taxon>
        <taxon>Fictibacillaceae</taxon>
        <taxon>Pseudalkalibacillus</taxon>
    </lineage>
</organism>
<dbReference type="Gene3D" id="2.30.30.40">
    <property type="entry name" value="SH3 Domains"/>
    <property type="match status" value="5"/>
</dbReference>
<dbReference type="Gene3D" id="3.40.630.40">
    <property type="entry name" value="Zn-dependent exopeptidases"/>
    <property type="match status" value="1"/>
</dbReference>
<dbReference type="Pfam" id="PF08239">
    <property type="entry name" value="SH3_3"/>
    <property type="match status" value="5"/>
</dbReference>
<dbReference type="InterPro" id="IPR017293">
    <property type="entry name" value="N-acetylmuramoyl-L-ala_amidase"/>
</dbReference>
<evidence type="ECO:0000313" key="6">
    <source>
        <dbReference type="Proteomes" id="UP001649381"/>
    </source>
</evidence>
<dbReference type="PROSITE" id="PS51781">
    <property type="entry name" value="SH3B"/>
    <property type="match status" value="5"/>
</dbReference>
<dbReference type="PANTHER" id="PTHR34408:SF1">
    <property type="entry name" value="GLYCOSYL HYDROLASE FAMILY 19 DOMAIN-CONTAINING PROTEIN HI_1415"/>
    <property type="match status" value="1"/>
</dbReference>
<feature type="domain" description="SH3b" evidence="4">
    <location>
        <begin position="44"/>
        <end position="106"/>
    </location>
</feature>
<dbReference type="EMBL" id="JAKIJS010000001">
    <property type="protein sequence ID" value="MCF6138058.1"/>
    <property type="molecule type" value="Genomic_DNA"/>
</dbReference>
<accession>A0ABS9GZ82</accession>
<dbReference type="SMART" id="SM00287">
    <property type="entry name" value="SH3b"/>
    <property type="match status" value="5"/>
</dbReference>
<dbReference type="InterPro" id="IPR002508">
    <property type="entry name" value="MurNAc-LAA_cat"/>
</dbReference>
<evidence type="ECO:0000256" key="3">
    <source>
        <dbReference type="SAM" id="MobiDB-lite"/>
    </source>
</evidence>
<proteinExistence type="predicted"/>
<protein>
    <submittedName>
        <fullName evidence="5">SH3 domain-containing protein</fullName>
    </submittedName>
</protein>
<dbReference type="InterPro" id="IPR003646">
    <property type="entry name" value="SH3-like_bac-type"/>
</dbReference>
<dbReference type="PANTHER" id="PTHR34408">
    <property type="entry name" value="FAMILY PROTEIN, PUTATIVE-RELATED"/>
    <property type="match status" value="1"/>
</dbReference>
<feature type="domain" description="SH3b" evidence="4">
    <location>
        <begin position="348"/>
        <end position="411"/>
    </location>
</feature>
<keyword evidence="2" id="KW-0961">Cell wall biogenesis/degradation</keyword>
<keyword evidence="6" id="KW-1185">Reference proteome</keyword>
<evidence type="ECO:0000256" key="1">
    <source>
        <dbReference type="ARBA" id="ARBA00022801"/>
    </source>
</evidence>
<evidence type="ECO:0000256" key="2">
    <source>
        <dbReference type="ARBA" id="ARBA00023316"/>
    </source>
</evidence>
<dbReference type="CDD" id="cd02696">
    <property type="entry name" value="MurNAc-LAA"/>
    <property type="match status" value="1"/>
</dbReference>
<dbReference type="InterPro" id="IPR036028">
    <property type="entry name" value="SH3-like_dom_sf"/>
</dbReference>
<dbReference type="InterPro" id="IPR052354">
    <property type="entry name" value="Cell_Wall_Dynamics_Protein"/>
</dbReference>
<dbReference type="PIRSF" id="PIRSF037846">
    <property type="entry name" value="Autolysin_YrvJ_prd"/>
    <property type="match status" value="1"/>
</dbReference>
<reference evidence="5 6" key="1">
    <citation type="submission" date="2022-01" db="EMBL/GenBank/DDBJ databases">
        <title>Alkalihalobacillus sp. EGI L200015, a novel bacterium isolated from a salt lake sediment.</title>
        <authorList>
            <person name="Gao L."/>
            <person name="Fang B.-Z."/>
            <person name="Li W.-J."/>
        </authorList>
    </citation>
    <scope>NUCLEOTIDE SEQUENCE [LARGE SCALE GENOMIC DNA]</scope>
    <source>
        <strain evidence="5 6">KCTC 12718</strain>
    </source>
</reference>
<dbReference type="SUPFAM" id="SSF53187">
    <property type="entry name" value="Zn-dependent exopeptidases"/>
    <property type="match status" value="1"/>
</dbReference>
<feature type="region of interest" description="Disordered" evidence="3">
    <location>
        <begin position="177"/>
        <end position="204"/>
    </location>
</feature>
<evidence type="ECO:0000259" key="4">
    <source>
        <dbReference type="PROSITE" id="PS51781"/>
    </source>
</evidence>
<dbReference type="RefSeq" id="WP_236334170.1">
    <property type="nucleotide sequence ID" value="NZ_JAKIJS010000001.1"/>
</dbReference>
<dbReference type="Proteomes" id="UP001649381">
    <property type="component" value="Unassembled WGS sequence"/>
</dbReference>
<feature type="compositionally biased region" description="Basic and acidic residues" evidence="3">
    <location>
        <begin position="184"/>
        <end position="194"/>
    </location>
</feature>
<dbReference type="SMART" id="SM00646">
    <property type="entry name" value="Ami_3"/>
    <property type="match status" value="1"/>
</dbReference>
<name>A0ABS9GZ82_9BACL</name>
<feature type="domain" description="SH3b" evidence="4">
    <location>
        <begin position="272"/>
        <end position="334"/>
    </location>
</feature>
<keyword evidence="1" id="KW-0378">Hydrolase</keyword>
<dbReference type="Pfam" id="PF01520">
    <property type="entry name" value="Amidase_3"/>
    <property type="match status" value="1"/>
</dbReference>
<feature type="domain" description="SH3b" evidence="4">
    <location>
        <begin position="194"/>
        <end position="256"/>
    </location>
</feature>
<dbReference type="SUPFAM" id="SSF50044">
    <property type="entry name" value="SH3-domain"/>
    <property type="match status" value="1"/>
</dbReference>
<gene>
    <name evidence="5" type="ORF">L2716_10015</name>
</gene>
<comment type="caution">
    <text evidence="5">The sequence shown here is derived from an EMBL/GenBank/DDBJ whole genome shotgun (WGS) entry which is preliminary data.</text>
</comment>